<protein>
    <submittedName>
        <fullName evidence="2">Uncharacterized protein</fullName>
    </submittedName>
</protein>
<organism evidence="2 3">
    <name type="scientific">Stylosanthes scabra</name>
    <dbReference type="NCBI Taxonomy" id="79078"/>
    <lineage>
        <taxon>Eukaryota</taxon>
        <taxon>Viridiplantae</taxon>
        <taxon>Streptophyta</taxon>
        <taxon>Embryophyta</taxon>
        <taxon>Tracheophyta</taxon>
        <taxon>Spermatophyta</taxon>
        <taxon>Magnoliopsida</taxon>
        <taxon>eudicotyledons</taxon>
        <taxon>Gunneridae</taxon>
        <taxon>Pentapetalae</taxon>
        <taxon>rosids</taxon>
        <taxon>fabids</taxon>
        <taxon>Fabales</taxon>
        <taxon>Fabaceae</taxon>
        <taxon>Papilionoideae</taxon>
        <taxon>50 kb inversion clade</taxon>
        <taxon>dalbergioids sensu lato</taxon>
        <taxon>Dalbergieae</taxon>
        <taxon>Pterocarpus clade</taxon>
        <taxon>Stylosanthes</taxon>
    </lineage>
</organism>
<accession>A0ABU6RC33</accession>
<evidence type="ECO:0000313" key="3">
    <source>
        <dbReference type="Proteomes" id="UP001341840"/>
    </source>
</evidence>
<gene>
    <name evidence="2" type="ORF">PIB30_031700</name>
</gene>
<dbReference type="EMBL" id="JASCZI010030345">
    <property type="protein sequence ID" value="MED6121595.1"/>
    <property type="molecule type" value="Genomic_DNA"/>
</dbReference>
<feature type="region of interest" description="Disordered" evidence="1">
    <location>
        <begin position="142"/>
        <end position="161"/>
    </location>
</feature>
<reference evidence="2 3" key="1">
    <citation type="journal article" date="2023" name="Plants (Basel)">
        <title>Bridging the Gap: Combining Genomics and Transcriptomics Approaches to Understand Stylosanthes scabra, an Orphan Legume from the Brazilian Caatinga.</title>
        <authorList>
            <person name="Ferreira-Neto J.R.C."/>
            <person name="da Silva M.D."/>
            <person name="Binneck E."/>
            <person name="de Melo N.F."/>
            <person name="da Silva R.H."/>
            <person name="de Melo A.L.T.M."/>
            <person name="Pandolfi V."/>
            <person name="Bustamante F.O."/>
            <person name="Brasileiro-Vidal A.C."/>
            <person name="Benko-Iseppon A.M."/>
        </authorList>
    </citation>
    <scope>NUCLEOTIDE SEQUENCE [LARGE SCALE GENOMIC DNA]</scope>
    <source>
        <tissue evidence="2">Leaves</tissue>
    </source>
</reference>
<keyword evidence="3" id="KW-1185">Reference proteome</keyword>
<proteinExistence type="predicted"/>
<comment type="caution">
    <text evidence="2">The sequence shown here is derived from an EMBL/GenBank/DDBJ whole genome shotgun (WGS) entry which is preliminary data.</text>
</comment>
<evidence type="ECO:0000313" key="2">
    <source>
        <dbReference type="EMBL" id="MED6121595.1"/>
    </source>
</evidence>
<dbReference type="Proteomes" id="UP001341840">
    <property type="component" value="Unassembled WGS sequence"/>
</dbReference>
<sequence length="202" mass="23453">MTPEELDALLEMDMETIIELSKDDQPRPRLQSQPLAPPLPSPHQPAWTWDKNEFFDTDMEKIMEQSSISASFGLTWDEKEFFDIDTEKIMEQFDINTDEPPQPQPQPQHRALPLHLPSPQPAWTWDENKFFDTDMENIMQLCEVDEPPQPQPPAPPQPEPACTWEKMMELFNINTDELPQPQLHLQSQPQHRTLPLSSPPPV</sequence>
<feature type="region of interest" description="Disordered" evidence="1">
    <location>
        <begin position="176"/>
        <end position="202"/>
    </location>
</feature>
<evidence type="ECO:0000256" key="1">
    <source>
        <dbReference type="SAM" id="MobiDB-lite"/>
    </source>
</evidence>
<feature type="region of interest" description="Disordered" evidence="1">
    <location>
        <begin position="19"/>
        <end position="48"/>
    </location>
</feature>
<feature type="compositionally biased region" description="Low complexity" evidence="1">
    <location>
        <begin position="178"/>
        <end position="191"/>
    </location>
</feature>
<name>A0ABU6RC33_9FABA</name>
<feature type="compositionally biased region" description="Pro residues" evidence="1">
    <location>
        <begin position="147"/>
        <end position="159"/>
    </location>
</feature>